<dbReference type="CDD" id="cd21059">
    <property type="entry name" value="LciA-like"/>
    <property type="match status" value="1"/>
</dbReference>
<dbReference type="eggNOG" id="ENOG5033A3A">
    <property type="taxonomic scope" value="Bacteria"/>
</dbReference>
<gene>
    <name evidence="1" type="ORF">BMR96_06740</name>
</gene>
<evidence type="ECO:0000313" key="1">
    <source>
        <dbReference type="EMBL" id="ORI97493.1"/>
    </source>
</evidence>
<evidence type="ECO:0000313" key="2">
    <source>
        <dbReference type="Proteomes" id="UP000192288"/>
    </source>
</evidence>
<dbReference type="Proteomes" id="UP000192288">
    <property type="component" value="Unassembled WGS sequence"/>
</dbReference>
<proteinExistence type="predicted"/>
<comment type="caution">
    <text evidence="1">The sequence shown here is derived from an EMBL/GenBank/DDBJ whole genome shotgun (WGS) entry which is preliminary data.</text>
</comment>
<dbReference type="GeneID" id="97231548"/>
<name>A0A1X0VCQ4_LEUPS</name>
<dbReference type="AlphaFoldDB" id="A0A1X0VCQ4"/>
<dbReference type="EMBL" id="MPLS01000023">
    <property type="protein sequence ID" value="ORI97493.1"/>
    <property type="molecule type" value="Genomic_DNA"/>
</dbReference>
<dbReference type="InterPro" id="IPR015046">
    <property type="entry name" value="LciA_Immunity-like"/>
</dbReference>
<reference evidence="1 2" key="1">
    <citation type="journal article" date="2017" name="Front. Microbiol.">
        <title>Genomic Characterization of Dairy Associated Leuconostoc Species and Diversity of Leuconostocs in Undefined Mixed Mesophilic Starter Cultures.</title>
        <authorList>
            <person name="Frantzen C.A."/>
            <person name="Kot W."/>
            <person name="Pedersen T.B."/>
            <person name="Ardo Y.M."/>
            <person name="Broadbent J.R."/>
            <person name="Neve H."/>
            <person name="Hansen L.H."/>
            <person name="Dal Bello F."/>
            <person name="Ostlie H.M."/>
            <person name="Kleppen H.P."/>
            <person name="Vogensen F.K."/>
            <person name="Holo H."/>
        </authorList>
    </citation>
    <scope>NUCLEOTIDE SEQUENCE [LARGE SCALE GENOMIC DNA]</scope>
    <source>
        <strain evidence="1 2">LMGCF08</strain>
    </source>
</reference>
<dbReference type="GO" id="GO:0030153">
    <property type="term" value="P:bacteriocin immunity"/>
    <property type="evidence" value="ECO:0007669"/>
    <property type="project" value="InterPro"/>
</dbReference>
<dbReference type="STRING" id="33968.BMS77_07575"/>
<accession>A0A1X0VCQ4</accession>
<organism evidence="1 2">
    <name type="scientific">Leuconostoc pseudomesenteroides</name>
    <dbReference type="NCBI Taxonomy" id="33968"/>
    <lineage>
        <taxon>Bacteria</taxon>
        <taxon>Bacillati</taxon>
        <taxon>Bacillota</taxon>
        <taxon>Bacilli</taxon>
        <taxon>Lactobacillales</taxon>
        <taxon>Lactobacillaceae</taxon>
        <taxon>Leuconostoc</taxon>
    </lineage>
</organism>
<dbReference type="Pfam" id="PF08951">
    <property type="entry name" value="EntA_Immun"/>
    <property type="match status" value="1"/>
</dbReference>
<dbReference type="RefSeq" id="WP_004910369.1">
    <property type="nucleotide sequence ID" value="NZ_MPLS01000023.1"/>
</dbReference>
<sequence>MSNDIDLLNQITDLILDKNINSEERHALLVAKLNLEKHQYLPKIISDLKASLTPLAMKNSLSAALSPFYLQITSQEFADKYQGLGYGLGMNFGSH</sequence>
<protein>
    <submittedName>
        <fullName evidence="1">Bacteriocin immunity protein</fullName>
    </submittedName>
</protein>